<feature type="transmembrane region" description="Helical" evidence="8">
    <location>
        <begin position="185"/>
        <end position="206"/>
    </location>
</feature>
<keyword evidence="5 8" id="KW-0812">Transmembrane</keyword>
<gene>
    <name evidence="9" type="ORF">HUO14_02720</name>
</gene>
<name>A0ABX2MZE6_9SPHN</name>
<feature type="transmembrane region" description="Helical" evidence="8">
    <location>
        <begin position="438"/>
        <end position="460"/>
    </location>
</feature>
<evidence type="ECO:0000256" key="3">
    <source>
        <dbReference type="ARBA" id="ARBA00022448"/>
    </source>
</evidence>
<dbReference type="Proteomes" id="UP000652427">
    <property type="component" value="Unassembled WGS sequence"/>
</dbReference>
<evidence type="ECO:0000256" key="6">
    <source>
        <dbReference type="ARBA" id="ARBA00022989"/>
    </source>
</evidence>
<feature type="transmembrane region" description="Helical" evidence="8">
    <location>
        <begin position="143"/>
        <end position="164"/>
    </location>
</feature>
<keyword evidence="10" id="KW-1185">Reference proteome</keyword>
<dbReference type="EMBL" id="JABWMH010000001">
    <property type="protein sequence ID" value="NVD26817.1"/>
    <property type="molecule type" value="Genomic_DNA"/>
</dbReference>
<comment type="subcellular location">
    <subcellularLocation>
        <location evidence="1">Cell membrane</location>
        <topology evidence="1">Multi-pass membrane protein</topology>
    </subcellularLocation>
</comment>
<dbReference type="InterPro" id="IPR018093">
    <property type="entry name" value="BCCT_CS"/>
</dbReference>
<dbReference type="InterPro" id="IPR000060">
    <property type="entry name" value="BCCT_transptr"/>
</dbReference>
<keyword evidence="4" id="KW-1003">Cell membrane</keyword>
<evidence type="ECO:0000256" key="1">
    <source>
        <dbReference type="ARBA" id="ARBA00004651"/>
    </source>
</evidence>
<comment type="caution">
    <text evidence="9">The sequence shown here is derived from an EMBL/GenBank/DDBJ whole genome shotgun (WGS) entry which is preliminary data.</text>
</comment>
<accession>A0ABX2MZE6</accession>
<evidence type="ECO:0000256" key="7">
    <source>
        <dbReference type="ARBA" id="ARBA00023136"/>
    </source>
</evidence>
<evidence type="ECO:0000313" key="10">
    <source>
        <dbReference type="Proteomes" id="UP000652427"/>
    </source>
</evidence>
<organism evidence="9 10">
    <name type="scientific">Parasphingorhabdus flavimaris</name>
    <dbReference type="NCBI Taxonomy" id="266812"/>
    <lineage>
        <taxon>Bacteria</taxon>
        <taxon>Pseudomonadati</taxon>
        <taxon>Pseudomonadota</taxon>
        <taxon>Alphaproteobacteria</taxon>
        <taxon>Sphingomonadales</taxon>
        <taxon>Sphingomonadaceae</taxon>
        <taxon>Parasphingorhabdus</taxon>
    </lineage>
</organism>
<dbReference type="PROSITE" id="PS01303">
    <property type="entry name" value="BCCT"/>
    <property type="match status" value="1"/>
</dbReference>
<keyword evidence="7 8" id="KW-0472">Membrane</keyword>
<dbReference type="NCBIfam" id="TIGR00842">
    <property type="entry name" value="bcct"/>
    <property type="match status" value="1"/>
</dbReference>
<feature type="transmembrane region" description="Helical" evidence="8">
    <location>
        <begin position="226"/>
        <end position="245"/>
    </location>
</feature>
<evidence type="ECO:0000256" key="2">
    <source>
        <dbReference type="ARBA" id="ARBA00005658"/>
    </source>
</evidence>
<evidence type="ECO:0000256" key="4">
    <source>
        <dbReference type="ARBA" id="ARBA00022475"/>
    </source>
</evidence>
<feature type="transmembrane region" description="Helical" evidence="8">
    <location>
        <begin position="466"/>
        <end position="486"/>
    </location>
</feature>
<feature type="transmembrane region" description="Helical" evidence="8">
    <location>
        <begin position="5"/>
        <end position="24"/>
    </location>
</feature>
<feature type="transmembrane region" description="Helical" evidence="8">
    <location>
        <begin position="304"/>
        <end position="328"/>
    </location>
</feature>
<evidence type="ECO:0000256" key="8">
    <source>
        <dbReference type="SAM" id="Phobius"/>
    </source>
</evidence>
<evidence type="ECO:0000256" key="5">
    <source>
        <dbReference type="ARBA" id="ARBA00022692"/>
    </source>
</evidence>
<evidence type="ECO:0000313" key="9">
    <source>
        <dbReference type="EMBL" id="NVD26817.1"/>
    </source>
</evidence>
<feature type="transmembrane region" description="Helical" evidence="8">
    <location>
        <begin position="340"/>
        <end position="364"/>
    </location>
</feature>
<sequence>MHNPVFFVSAFLIITFVLLSLIYPHISQKGLEATKAWTLQYFDWFFVIATNFVLLFCVALAVSPLGKIRLGGADAKPEFGIASWIAMLFSAGVGIGMLFYGAAEPMAYYTDWGGTPLNVEALTPEAERLALAATVFHWGLTPWAVYAVIGLALAFFFFNKGLPLTIRSAFYPILGERIWGWPGHFIDILAVIATLFGLATSLGFGAQQAATGISFLFGVEASLTSQLLLIVVISGLAIISVMRGMDGGIKLLSNINMVLAASLLAFVFIAGPTMAIFSGFGTAITSYVEYAIPLSNWNDRADRIWYHGWTIFYWAWWVSWSPFVGMFIARISKGRTIRQFLTVVLIVPVIVAIIWFTTFGVTAIEQVKEGVGQLPDGINEVPLVLFQMLENMPFPFFASCLAIVLLIIFFVTSSDSGSLVIDAITAGGRTDAPVAQRIFWAVLQGLVAAALLVGGGAAALGTLQAGAIASGLPFTVVLLVCCYSLFKGLMSEYQLLKAGKVAD</sequence>
<dbReference type="PANTHER" id="PTHR30047:SF7">
    <property type="entry name" value="HIGH-AFFINITY CHOLINE TRANSPORT PROTEIN"/>
    <property type="match status" value="1"/>
</dbReference>
<feature type="transmembrane region" description="Helical" evidence="8">
    <location>
        <begin position="392"/>
        <end position="411"/>
    </location>
</feature>
<protein>
    <submittedName>
        <fullName evidence="9">BCCT family transporter</fullName>
    </submittedName>
</protein>
<dbReference type="PANTHER" id="PTHR30047">
    <property type="entry name" value="HIGH-AFFINITY CHOLINE TRANSPORT PROTEIN-RELATED"/>
    <property type="match status" value="1"/>
</dbReference>
<comment type="similarity">
    <text evidence="2">Belongs to the BCCT transporter (TC 2.A.15) family.</text>
</comment>
<dbReference type="Pfam" id="PF02028">
    <property type="entry name" value="BCCT"/>
    <property type="match status" value="1"/>
</dbReference>
<feature type="transmembrane region" description="Helical" evidence="8">
    <location>
        <begin position="84"/>
        <end position="103"/>
    </location>
</feature>
<feature type="transmembrane region" description="Helical" evidence="8">
    <location>
        <begin position="44"/>
        <end position="63"/>
    </location>
</feature>
<reference evidence="9 10" key="1">
    <citation type="submission" date="2020-06" db="EMBL/GenBank/DDBJ databases">
        <authorList>
            <person name="Kim S.-J."/>
            <person name="Park S.-J."/>
        </authorList>
    </citation>
    <scope>NUCLEOTIDE SEQUENCE [LARGE SCALE GENOMIC DNA]</scope>
    <source>
        <strain evidence="9 10">SW-151</strain>
    </source>
</reference>
<keyword evidence="3" id="KW-0813">Transport</keyword>
<feature type="transmembrane region" description="Helical" evidence="8">
    <location>
        <begin position="257"/>
        <end position="284"/>
    </location>
</feature>
<keyword evidence="6 8" id="KW-1133">Transmembrane helix</keyword>
<proteinExistence type="inferred from homology"/>